<dbReference type="GO" id="GO:0030170">
    <property type="term" value="F:pyridoxal phosphate binding"/>
    <property type="evidence" value="ECO:0007669"/>
    <property type="project" value="InterPro"/>
</dbReference>
<dbReference type="InterPro" id="IPR015424">
    <property type="entry name" value="PyrdxlP-dep_Trfase"/>
</dbReference>
<dbReference type="PANTHER" id="PTHR46383:SF1">
    <property type="entry name" value="ASPARTATE AMINOTRANSFERASE"/>
    <property type="match status" value="1"/>
</dbReference>
<dbReference type="InterPro" id="IPR015421">
    <property type="entry name" value="PyrdxlP-dep_Trfase_major"/>
</dbReference>
<dbReference type="NCBIfam" id="NF006388">
    <property type="entry name" value="PRK08637.1"/>
    <property type="match status" value="1"/>
</dbReference>
<dbReference type="Proteomes" id="UP000479114">
    <property type="component" value="Chromosome"/>
</dbReference>
<sequence>MNPLAQQLNATIERENGHVFQMLSALGKAIYFPKEGILSQSAEAKAKAKKYNATIGIAIENGQPMHLKVIQDTLSAYNPKDLYEYAPPAGKPELRSAWRVKMLKENPSLANKAYGNPVVTNALTHGLSIVADLFADVGDAVIIPNKNWENYELTFGVRRGAEIVEYPLYNSENRFNSQGLREALLAQKDKGKAIVVLNFPNNPTGYTPGAQEGAEIVAALNDAAEAGINVVAVTDDAYFGLFFEGSMQESLFGQLAGLHPRVLPIKVDGATKEEYVWGFRVGFITYAGGSDAILSALEQKTLGIIRATISSGPHPSQTFVLKALQSPEFDAQKEEKFAIMKGRANTVKGLLDSGRYGDVWSYYPFNSGYFMCLKLNGVDAETVRTRLLDEYQIGTIALGESDLRVAFSCIEEANLEELFDTIYKAVQDVAVASRK</sequence>
<dbReference type="InterPro" id="IPR015422">
    <property type="entry name" value="PyrdxlP-dep_Trfase_small"/>
</dbReference>
<gene>
    <name evidence="7" type="ORF">GZH47_23070</name>
</gene>
<evidence type="ECO:0000256" key="4">
    <source>
        <dbReference type="ARBA" id="ARBA00022679"/>
    </source>
</evidence>
<evidence type="ECO:0000256" key="2">
    <source>
        <dbReference type="ARBA" id="ARBA00007441"/>
    </source>
</evidence>
<dbReference type="GO" id="GO:0006520">
    <property type="term" value="P:amino acid metabolic process"/>
    <property type="evidence" value="ECO:0007669"/>
    <property type="project" value="InterPro"/>
</dbReference>
<dbReference type="EMBL" id="CP048286">
    <property type="protein sequence ID" value="QHW33389.1"/>
    <property type="molecule type" value="Genomic_DNA"/>
</dbReference>
<comment type="cofactor">
    <cofactor evidence="1">
        <name>pyridoxal 5'-phosphate</name>
        <dbReference type="ChEBI" id="CHEBI:597326"/>
    </cofactor>
</comment>
<name>A0A6C0P4G7_9BACL</name>
<dbReference type="CDD" id="cd00609">
    <property type="entry name" value="AAT_like"/>
    <property type="match status" value="1"/>
</dbReference>
<proteinExistence type="inferred from homology"/>
<keyword evidence="5" id="KW-0663">Pyridoxal phosphate</keyword>
<protein>
    <submittedName>
        <fullName evidence="7">Aminotransferase class I/II-fold pyridoxal phosphate-dependent enzyme</fullName>
    </submittedName>
</protein>
<evidence type="ECO:0000259" key="6">
    <source>
        <dbReference type="Pfam" id="PF00155"/>
    </source>
</evidence>
<dbReference type="Pfam" id="PF00155">
    <property type="entry name" value="Aminotran_1_2"/>
    <property type="match status" value="1"/>
</dbReference>
<organism evidence="7 8">
    <name type="scientific">Paenibacillus rhizovicinus</name>
    <dbReference type="NCBI Taxonomy" id="2704463"/>
    <lineage>
        <taxon>Bacteria</taxon>
        <taxon>Bacillati</taxon>
        <taxon>Bacillota</taxon>
        <taxon>Bacilli</taxon>
        <taxon>Bacillales</taxon>
        <taxon>Paenibacillaceae</taxon>
        <taxon>Paenibacillus</taxon>
    </lineage>
</organism>
<dbReference type="SUPFAM" id="SSF53383">
    <property type="entry name" value="PLP-dependent transferases"/>
    <property type="match status" value="1"/>
</dbReference>
<keyword evidence="4 7" id="KW-0808">Transferase</keyword>
<dbReference type="InterPro" id="IPR004839">
    <property type="entry name" value="Aminotransferase_I/II_large"/>
</dbReference>
<comment type="similarity">
    <text evidence="2">Belongs to the class-I pyridoxal-phosphate-dependent aminotransferase family.</text>
</comment>
<dbReference type="GO" id="GO:0008483">
    <property type="term" value="F:transaminase activity"/>
    <property type="evidence" value="ECO:0007669"/>
    <property type="project" value="UniProtKB-KW"/>
</dbReference>
<evidence type="ECO:0000256" key="1">
    <source>
        <dbReference type="ARBA" id="ARBA00001933"/>
    </source>
</evidence>
<feature type="domain" description="Aminotransferase class I/classII large" evidence="6">
    <location>
        <begin position="69"/>
        <end position="422"/>
    </location>
</feature>
<keyword evidence="3 7" id="KW-0032">Aminotransferase</keyword>
<dbReference type="AlphaFoldDB" id="A0A6C0P4G7"/>
<dbReference type="Gene3D" id="3.90.1150.10">
    <property type="entry name" value="Aspartate Aminotransferase, domain 1"/>
    <property type="match status" value="1"/>
</dbReference>
<accession>A0A6C0P4G7</accession>
<keyword evidence="8" id="KW-1185">Reference proteome</keyword>
<evidence type="ECO:0000313" key="8">
    <source>
        <dbReference type="Proteomes" id="UP000479114"/>
    </source>
</evidence>
<evidence type="ECO:0000256" key="3">
    <source>
        <dbReference type="ARBA" id="ARBA00022576"/>
    </source>
</evidence>
<reference evidence="7 8" key="1">
    <citation type="submission" date="2020-02" db="EMBL/GenBank/DDBJ databases">
        <title>Paenibacillus sp. nov., isolated from rhizosphere soil of tomato.</title>
        <authorList>
            <person name="Weon H.-Y."/>
            <person name="Lee S.A."/>
        </authorList>
    </citation>
    <scope>NUCLEOTIDE SEQUENCE [LARGE SCALE GENOMIC DNA]</scope>
    <source>
        <strain evidence="7 8">14171R-81</strain>
    </source>
</reference>
<evidence type="ECO:0000256" key="5">
    <source>
        <dbReference type="ARBA" id="ARBA00022898"/>
    </source>
</evidence>
<evidence type="ECO:0000313" key="7">
    <source>
        <dbReference type="EMBL" id="QHW33389.1"/>
    </source>
</evidence>
<dbReference type="KEGG" id="prz:GZH47_23070"/>
<dbReference type="Gene3D" id="3.40.640.10">
    <property type="entry name" value="Type I PLP-dependent aspartate aminotransferase-like (Major domain)"/>
    <property type="match status" value="1"/>
</dbReference>
<dbReference type="InterPro" id="IPR050596">
    <property type="entry name" value="AspAT/PAT-like"/>
</dbReference>
<dbReference type="PANTHER" id="PTHR46383">
    <property type="entry name" value="ASPARTATE AMINOTRANSFERASE"/>
    <property type="match status" value="1"/>
</dbReference>
<dbReference type="RefSeq" id="WP_162643379.1">
    <property type="nucleotide sequence ID" value="NZ_CP048286.1"/>
</dbReference>